<protein>
    <submittedName>
        <fullName evidence="2">Uncharacterized protein</fullName>
    </submittedName>
</protein>
<dbReference type="GeneID" id="91567662"/>
<dbReference type="Proteomes" id="UP001519291">
    <property type="component" value="Unassembled WGS sequence"/>
</dbReference>
<feature type="compositionally biased region" description="Low complexity" evidence="1">
    <location>
        <begin position="26"/>
        <end position="35"/>
    </location>
</feature>
<feature type="compositionally biased region" description="Acidic residues" evidence="1">
    <location>
        <begin position="47"/>
        <end position="59"/>
    </location>
</feature>
<comment type="caution">
    <text evidence="2">The sequence shown here is derived from an EMBL/GenBank/DDBJ whole genome shotgun (WGS) entry which is preliminary data.</text>
</comment>
<feature type="compositionally biased region" description="Acidic residues" evidence="1">
    <location>
        <begin position="1"/>
        <end position="14"/>
    </location>
</feature>
<evidence type="ECO:0000313" key="3">
    <source>
        <dbReference type="Proteomes" id="UP001519291"/>
    </source>
</evidence>
<accession>A0ABS4XXS4</accession>
<evidence type="ECO:0000256" key="1">
    <source>
        <dbReference type="SAM" id="MobiDB-lite"/>
    </source>
</evidence>
<proteinExistence type="predicted"/>
<dbReference type="EMBL" id="JAGIOH010000001">
    <property type="protein sequence ID" value="MBP2401320.1"/>
    <property type="molecule type" value="Genomic_DNA"/>
</dbReference>
<feature type="compositionally biased region" description="Basic and acidic residues" evidence="1">
    <location>
        <begin position="122"/>
        <end position="133"/>
    </location>
</feature>
<feature type="region of interest" description="Disordered" evidence="1">
    <location>
        <begin position="1"/>
        <end position="71"/>
    </location>
</feature>
<keyword evidence="3" id="KW-1185">Reference proteome</keyword>
<gene>
    <name evidence="2" type="ORF">JO379_000789</name>
</gene>
<feature type="region of interest" description="Disordered" evidence="1">
    <location>
        <begin position="86"/>
        <end position="133"/>
    </location>
</feature>
<reference evidence="2 3" key="1">
    <citation type="submission" date="2021-03" db="EMBL/GenBank/DDBJ databases">
        <title>Sequencing the genomes of 1000 actinobacteria strains.</title>
        <authorList>
            <person name="Klenk H.-P."/>
        </authorList>
    </citation>
    <scope>NUCLEOTIDE SEQUENCE [LARGE SCALE GENOMIC DNA]</scope>
    <source>
        <strain evidence="2 3">DSM 41480</strain>
    </source>
</reference>
<feature type="compositionally biased region" description="Low complexity" evidence="1">
    <location>
        <begin position="91"/>
        <end position="100"/>
    </location>
</feature>
<organism evidence="2 3">
    <name type="scientific">Streptomyces syringium</name>
    <dbReference type="NCBI Taxonomy" id="76729"/>
    <lineage>
        <taxon>Bacteria</taxon>
        <taxon>Bacillati</taxon>
        <taxon>Actinomycetota</taxon>
        <taxon>Actinomycetes</taxon>
        <taxon>Kitasatosporales</taxon>
        <taxon>Streptomycetaceae</taxon>
        <taxon>Streptomyces</taxon>
    </lineage>
</organism>
<evidence type="ECO:0000313" key="2">
    <source>
        <dbReference type="EMBL" id="MBP2401320.1"/>
    </source>
</evidence>
<feature type="compositionally biased region" description="Basic and acidic residues" evidence="1">
    <location>
        <begin position="36"/>
        <end position="46"/>
    </location>
</feature>
<feature type="compositionally biased region" description="Acidic residues" evidence="1">
    <location>
        <begin position="110"/>
        <end position="121"/>
    </location>
</feature>
<sequence>MMDDMAAERDDDETIGPWEPEPPGSPGEQVAAQERAFWEARRRFEDLADEDDENGAGEGEEARRERRRLSKQARRLHLNVRSHRYARAVDDGPVPGDLRLPPLPGRDDDFPADAEDGFEGETDGREPGEGAGR</sequence>
<dbReference type="RefSeq" id="WP_209513893.1">
    <property type="nucleotide sequence ID" value="NZ_JAGIOH010000001.1"/>
</dbReference>
<name>A0ABS4XXS4_9ACTN</name>